<evidence type="ECO:0000313" key="3">
    <source>
        <dbReference type="Proteomes" id="UP000598997"/>
    </source>
</evidence>
<accession>A0A916YKS9</accession>
<dbReference type="PANTHER" id="PTHR34980">
    <property type="entry name" value="INNER MEMBRANE PROTEIN-RELATED-RELATED"/>
    <property type="match status" value="1"/>
</dbReference>
<dbReference type="InterPro" id="IPR008523">
    <property type="entry name" value="DUF805"/>
</dbReference>
<keyword evidence="1" id="KW-0812">Transmembrane</keyword>
<reference evidence="2 3" key="1">
    <citation type="journal article" date="2014" name="Int. J. Syst. Evol. Microbiol.">
        <title>Complete genome sequence of Corynebacterium casei LMG S-19264T (=DSM 44701T), isolated from a smear-ripened cheese.</title>
        <authorList>
            <consortium name="US DOE Joint Genome Institute (JGI-PGF)"/>
            <person name="Walter F."/>
            <person name="Albersmeier A."/>
            <person name="Kalinowski J."/>
            <person name="Ruckert C."/>
        </authorList>
    </citation>
    <scope>NUCLEOTIDE SEQUENCE [LARGE SCALE GENOMIC DNA]</scope>
    <source>
        <strain evidence="2 3">CGMCC 1.15358</strain>
    </source>
</reference>
<feature type="transmembrane region" description="Helical" evidence="1">
    <location>
        <begin position="23"/>
        <end position="44"/>
    </location>
</feature>
<dbReference type="Proteomes" id="UP000598997">
    <property type="component" value="Unassembled WGS sequence"/>
</dbReference>
<feature type="transmembrane region" description="Helical" evidence="1">
    <location>
        <begin position="56"/>
        <end position="81"/>
    </location>
</feature>
<sequence length="136" mass="15641">MEWMLMPYRRYFEFSGRSRRKEYWMFALFNFLVYLAFMVLMFALGGSMQYNGEAAMGPLVSVVMIAMFIWAIATIIPSLAVTFRRLHDTDHSAWWILIGLVPIIGGLVLLYFYLIEGTHGANRFGPDPKEGEARGV</sequence>
<keyword evidence="3" id="KW-1185">Reference proteome</keyword>
<gene>
    <name evidence="2" type="ORF">GCM10010989_25430</name>
</gene>
<name>A0A916YKS9_9SPHN</name>
<dbReference type="AlphaFoldDB" id="A0A916YKS9"/>
<dbReference type="OrthoDB" id="9812349at2"/>
<dbReference type="EMBL" id="BMIO01000007">
    <property type="protein sequence ID" value="GGD50047.1"/>
    <property type="molecule type" value="Genomic_DNA"/>
</dbReference>
<feature type="transmembrane region" description="Helical" evidence="1">
    <location>
        <begin position="93"/>
        <end position="114"/>
    </location>
</feature>
<comment type="caution">
    <text evidence="2">The sequence shown here is derived from an EMBL/GenBank/DDBJ whole genome shotgun (WGS) entry which is preliminary data.</text>
</comment>
<protein>
    <submittedName>
        <fullName evidence="2">Membrane protein</fullName>
    </submittedName>
</protein>
<dbReference type="PANTHER" id="PTHR34980:SF2">
    <property type="entry name" value="INNER MEMBRANE PROTEIN YHAH-RELATED"/>
    <property type="match status" value="1"/>
</dbReference>
<dbReference type="GO" id="GO:0005886">
    <property type="term" value="C:plasma membrane"/>
    <property type="evidence" value="ECO:0007669"/>
    <property type="project" value="TreeGrafter"/>
</dbReference>
<keyword evidence="1" id="KW-1133">Transmembrane helix</keyword>
<proteinExistence type="predicted"/>
<organism evidence="2 3">
    <name type="scientific">Croceicoccus pelagius</name>
    <dbReference type="NCBI Taxonomy" id="1703341"/>
    <lineage>
        <taxon>Bacteria</taxon>
        <taxon>Pseudomonadati</taxon>
        <taxon>Pseudomonadota</taxon>
        <taxon>Alphaproteobacteria</taxon>
        <taxon>Sphingomonadales</taxon>
        <taxon>Erythrobacteraceae</taxon>
        <taxon>Croceicoccus</taxon>
    </lineage>
</organism>
<evidence type="ECO:0000313" key="2">
    <source>
        <dbReference type="EMBL" id="GGD50047.1"/>
    </source>
</evidence>
<evidence type="ECO:0000256" key="1">
    <source>
        <dbReference type="SAM" id="Phobius"/>
    </source>
</evidence>
<dbReference type="Pfam" id="PF05656">
    <property type="entry name" value="DUF805"/>
    <property type="match status" value="1"/>
</dbReference>
<keyword evidence="1" id="KW-0472">Membrane</keyword>